<accession>A0A017RWH5</accession>
<name>A0A017RWH5_9CLOT</name>
<keyword evidence="2" id="KW-1185">Reference proteome</keyword>
<sequence length="56" mass="6610">MLSPHEKEKVLELRRKGYGYTSIATLLKVKKDDVRNLCKRHGLDGYWYSLNLNDDK</sequence>
<reference evidence="1 2" key="1">
    <citation type="journal article" date="2014" name="Genome Announc.">
        <title>Draft Genome Sequence of Fervidicella metallireducens Strain AeBT, an Iron-Reducing Thermoanaerobe from the Great Artesian Basin.</title>
        <authorList>
            <person name="Patel B.K."/>
        </authorList>
    </citation>
    <scope>NUCLEOTIDE SEQUENCE [LARGE SCALE GENOMIC DNA]</scope>
    <source>
        <strain evidence="1 2">AeB</strain>
    </source>
</reference>
<dbReference type="Proteomes" id="UP000019681">
    <property type="component" value="Unassembled WGS sequence"/>
</dbReference>
<proteinExistence type="predicted"/>
<dbReference type="EMBL" id="AZQP01000009">
    <property type="protein sequence ID" value="EYE89103.1"/>
    <property type="molecule type" value="Genomic_DNA"/>
</dbReference>
<comment type="caution">
    <text evidence="1">The sequence shown here is derived from an EMBL/GenBank/DDBJ whole genome shotgun (WGS) entry which is preliminary data.</text>
</comment>
<organism evidence="1 2">
    <name type="scientific">Fervidicella metallireducens AeB</name>
    <dbReference type="NCBI Taxonomy" id="1403537"/>
    <lineage>
        <taxon>Bacteria</taxon>
        <taxon>Bacillati</taxon>
        <taxon>Bacillota</taxon>
        <taxon>Clostridia</taxon>
        <taxon>Eubacteriales</taxon>
        <taxon>Clostridiaceae</taxon>
        <taxon>Fervidicella</taxon>
    </lineage>
</organism>
<dbReference type="STRING" id="1403537.Q428_04680"/>
<dbReference type="OrthoDB" id="9792035at2"/>
<evidence type="ECO:0008006" key="3">
    <source>
        <dbReference type="Google" id="ProtNLM"/>
    </source>
</evidence>
<dbReference type="RefSeq" id="WP_161633590.1">
    <property type="nucleotide sequence ID" value="NZ_AZQP01000009.1"/>
</dbReference>
<protein>
    <recommendedName>
        <fullName evidence="3">Transposase IS30-like HTH domain-containing protein</fullName>
    </recommendedName>
</protein>
<gene>
    <name evidence="1" type="ORF">Q428_04680</name>
</gene>
<evidence type="ECO:0000313" key="1">
    <source>
        <dbReference type="EMBL" id="EYE89103.1"/>
    </source>
</evidence>
<dbReference type="AlphaFoldDB" id="A0A017RWH5"/>
<dbReference type="Gene3D" id="1.10.10.60">
    <property type="entry name" value="Homeodomain-like"/>
    <property type="match status" value="1"/>
</dbReference>
<evidence type="ECO:0000313" key="2">
    <source>
        <dbReference type="Proteomes" id="UP000019681"/>
    </source>
</evidence>